<feature type="transmembrane region" description="Helical" evidence="1">
    <location>
        <begin position="337"/>
        <end position="357"/>
    </location>
</feature>
<proteinExistence type="predicted"/>
<dbReference type="RefSeq" id="WP_046357897.1">
    <property type="nucleotide sequence ID" value="NZ_AUXW01000182.1"/>
</dbReference>
<evidence type="ECO:0000313" key="2">
    <source>
        <dbReference type="EMBL" id="KKE81627.1"/>
    </source>
</evidence>
<keyword evidence="1" id="KW-0472">Membrane</keyword>
<evidence type="ECO:0000313" key="3">
    <source>
        <dbReference type="Proteomes" id="UP000033434"/>
    </source>
</evidence>
<dbReference type="PATRIC" id="fig|1129367.4.peg.4541"/>
<dbReference type="EMBL" id="AUXW01000182">
    <property type="protein sequence ID" value="KKE81627.1"/>
    <property type="molecule type" value="Genomic_DNA"/>
</dbReference>
<name>A0A0F6A5Y6_9GAMM</name>
<dbReference type="Pfam" id="PF19632">
    <property type="entry name" value="DUF6136"/>
    <property type="match status" value="1"/>
</dbReference>
<keyword evidence="1" id="KW-1133">Transmembrane helix</keyword>
<feature type="transmembrane region" description="Helical" evidence="1">
    <location>
        <begin position="138"/>
        <end position="171"/>
    </location>
</feature>
<feature type="transmembrane region" description="Helical" evidence="1">
    <location>
        <begin position="294"/>
        <end position="317"/>
    </location>
</feature>
<feature type="transmembrane region" description="Helical" evidence="1">
    <location>
        <begin position="217"/>
        <end position="240"/>
    </location>
</feature>
<organism evidence="2 3">
    <name type="scientific">Pseudoalteromonas luteoviolacea S4054</name>
    <dbReference type="NCBI Taxonomy" id="1129367"/>
    <lineage>
        <taxon>Bacteria</taxon>
        <taxon>Pseudomonadati</taxon>
        <taxon>Pseudomonadota</taxon>
        <taxon>Gammaproteobacteria</taxon>
        <taxon>Alteromonadales</taxon>
        <taxon>Pseudoalteromonadaceae</taxon>
        <taxon>Pseudoalteromonas</taxon>
    </lineage>
</organism>
<gene>
    <name evidence="2" type="ORF">N479_21845</name>
</gene>
<dbReference type="Proteomes" id="UP000033434">
    <property type="component" value="Unassembled WGS sequence"/>
</dbReference>
<feature type="transmembrane region" description="Helical" evidence="1">
    <location>
        <begin position="61"/>
        <end position="79"/>
    </location>
</feature>
<protein>
    <submittedName>
        <fullName evidence="2">Uncharacterized protein</fullName>
    </submittedName>
</protein>
<evidence type="ECO:0000256" key="1">
    <source>
        <dbReference type="SAM" id="Phobius"/>
    </source>
</evidence>
<feature type="transmembrane region" description="Helical" evidence="1">
    <location>
        <begin position="26"/>
        <end position="49"/>
    </location>
</feature>
<keyword evidence="1" id="KW-0812">Transmembrane</keyword>
<accession>A0A0F6A5Y6</accession>
<dbReference type="InterPro" id="IPR045614">
    <property type="entry name" value="DUF6136"/>
</dbReference>
<sequence length="358" mass="41621">MLHYYQYRFAAFKVELRELRRQLAEFSLLLASLFFIYLPGLALGIFYALGKIVQFESESDVIYMTFGFLLLQSLLLHTLKSAVLDMAHRNYHGTLLKSRFHQWVADQGLLLLCHVLFLFALFLAVSMGWQSLLQAPQFMMFMLAQLILAITLLYRPISACVILITACLLVFVCESFKAYYLALALTLVGSLLLPRYYKAVRLNKVTAHSFWWQWTIVQPWAVLWRLGMTILTYWCTWVIVTERPDLKSYYAVMAQLFNVLWWSSLLIDTNKQTIKYRSYWQTLSQFKQVQRSQCIFVASLTSVMWLCGLVVLGSGVFEFLTLFVTPVMMWVILRSVRFMALTWAVAVVTLMLTKILVS</sequence>
<comment type="caution">
    <text evidence="2">The sequence shown here is derived from an EMBL/GenBank/DDBJ whole genome shotgun (WGS) entry which is preliminary data.</text>
</comment>
<dbReference type="AlphaFoldDB" id="A0A0F6A5Y6"/>
<feature type="transmembrane region" description="Helical" evidence="1">
    <location>
        <begin position="178"/>
        <end position="197"/>
    </location>
</feature>
<feature type="transmembrane region" description="Helical" evidence="1">
    <location>
        <begin position="109"/>
        <end position="132"/>
    </location>
</feature>
<reference evidence="2 3" key="1">
    <citation type="journal article" date="2015" name="BMC Genomics">
        <title>Genome mining reveals unlocked bioactive potential of marine Gram-negative bacteria.</title>
        <authorList>
            <person name="Machado H."/>
            <person name="Sonnenschein E.C."/>
            <person name="Melchiorsen J."/>
            <person name="Gram L."/>
        </authorList>
    </citation>
    <scope>NUCLEOTIDE SEQUENCE [LARGE SCALE GENOMIC DNA]</scope>
    <source>
        <strain evidence="2 3">S4054</strain>
    </source>
</reference>